<evidence type="ECO:0000313" key="1">
    <source>
        <dbReference type="EMBL" id="QEI46283.1"/>
    </source>
</evidence>
<sequence>MKKHLESSIYFTEKDIYDALMSSKRTMTIPLIIELARDKGIILSSEEPRDELVKYLSSLLYDYYDLNVLIDHITPTHKKEKSKVTKIDTKIEATDLKIIAKEIANDNIIIQVNKDPKDASKTTLKVEYDEIDFSKTRLRQKVRKESIIEITEENGKSTISKASNDKVDEIMQKILEKVEIKNNTKIEEKKINLSTFEHKQKIQYFTSLINIIDGCKLDDVVKVTVNYDEDNPEAEEDVINLITNASFKGKGLLSTPEYQELKDKGFYITSIIWSAIETKTNGDKLEFEASLSLNSNIEEVSFAVKGVYRFKEKDQYTSTKRSLKPEEAIKYTNILETAAFKVYDEIEKQEE</sequence>
<accession>A0A5C0E4V6</accession>
<keyword evidence="1" id="KW-0614">Plasmid</keyword>
<reference evidence="1" key="1">
    <citation type="journal article" date="2019" name="Front. Microbiol.">
        <title>Arcobacter cryaerophilus Isolated From New Zealand Mussels Harbor a Putative Virulence Plasmid.</title>
        <authorList>
            <person name="On S.L.W."/>
            <person name="Althaus D."/>
            <person name="Miller W.G."/>
            <person name="Lizamore D."/>
            <person name="Wong S.G.L."/>
            <person name="Mathai A.J."/>
            <person name="Chelikani V."/>
            <person name="Carter G.P."/>
        </authorList>
    </citation>
    <scope>NUCLEOTIDE SEQUENCE</scope>
    <source>
        <strain evidence="1">M830MA</strain>
        <plasmid evidence="1">pM830MA</plasmid>
    </source>
</reference>
<organism evidence="1">
    <name type="scientific">Aliarcobacter cryaerophilus</name>
    <dbReference type="NCBI Taxonomy" id="28198"/>
    <lineage>
        <taxon>Bacteria</taxon>
        <taxon>Pseudomonadati</taxon>
        <taxon>Campylobacterota</taxon>
        <taxon>Epsilonproteobacteria</taxon>
        <taxon>Campylobacterales</taxon>
        <taxon>Arcobacteraceae</taxon>
        <taxon>Aliarcobacter</taxon>
    </lineage>
</organism>
<geneLocation type="plasmid" evidence="1">
    <name>pM830MA</name>
</geneLocation>
<proteinExistence type="predicted"/>
<dbReference type="EMBL" id="MK715471">
    <property type="protein sequence ID" value="QEI46283.1"/>
    <property type="molecule type" value="Genomic_DNA"/>
</dbReference>
<gene>
    <name evidence="1" type="ORF">pM830MA_0104</name>
</gene>
<dbReference type="AlphaFoldDB" id="A0A5C0E4V6"/>
<protein>
    <submittedName>
        <fullName evidence="1">Uncharacterized protein</fullName>
    </submittedName>
</protein>
<dbReference type="RefSeq" id="WP_148572061.1">
    <property type="nucleotide sequence ID" value="NZ_MK715471.1"/>
</dbReference>
<name>A0A5C0E4V6_9BACT</name>